<dbReference type="CDD" id="cd06662">
    <property type="entry name" value="SURF1"/>
    <property type="match status" value="1"/>
</dbReference>
<dbReference type="OrthoDB" id="10040024at2759"/>
<evidence type="ECO:0000256" key="3">
    <source>
        <dbReference type="ARBA" id="ARBA00022989"/>
    </source>
</evidence>
<dbReference type="PANTHER" id="PTHR23427:SF2">
    <property type="entry name" value="SURFEIT LOCUS PROTEIN 1"/>
    <property type="match status" value="1"/>
</dbReference>
<dbReference type="InterPro" id="IPR002994">
    <property type="entry name" value="Surf1/Shy1"/>
</dbReference>
<comment type="function">
    <text evidence="5">Probably involved in the biogenesis of the COX complex.</text>
</comment>
<keyword evidence="7" id="KW-1185">Reference proteome</keyword>
<dbReference type="PROSITE" id="PS50895">
    <property type="entry name" value="SURF1"/>
    <property type="match status" value="1"/>
</dbReference>
<keyword evidence="5" id="KW-0496">Mitochondrion</keyword>
<feature type="transmembrane region" description="Helical" evidence="5">
    <location>
        <begin position="273"/>
        <end position="294"/>
    </location>
</feature>
<keyword evidence="2 5" id="KW-0812">Transmembrane</keyword>
<accession>A0A9N9F583</accession>
<dbReference type="EMBL" id="CAJVQA010001322">
    <property type="protein sequence ID" value="CAG8510645.1"/>
    <property type="molecule type" value="Genomic_DNA"/>
</dbReference>
<evidence type="ECO:0000256" key="2">
    <source>
        <dbReference type="ARBA" id="ARBA00022692"/>
    </source>
</evidence>
<dbReference type="GO" id="GO:0033617">
    <property type="term" value="P:mitochondrial respiratory chain complex IV assembly"/>
    <property type="evidence" value="ECO:0007669"/>
    <property type="project" value="TreeGrafter"/>
</dbReference>
<keyword evidence="5" id="KW-0999">Mitochondrion inner membrane</keyword>
<proteinExistence type="inferred from homology"/>
<evidence type="ECO:0000256" key="5">
    <source>
        <dbReference type="RuleBase" id="RU363076"/>
    </source>
</evidence>
<evidence type="ECO:0000313" key="6">
    <source>
        <dbReference type="EMBL" id="CAG8510645.1"/>
    </source>
</evidence>
<evidence type="ECO:0000256" key="1">
    <source>
        <dbReference type="ARBA" id="ARBA00004370"/>
    </source>
</evidence>
<dbReference type="GO" id="GO:0005743">
    <property type="term" value="C:mitochondrial inner membrane"/>
    <property type="evidence" value="ECO:0007669"/>
    <property type="project" value="UniProtKB-SubCell"/>
</dbReference>
<name>A0A9N9F583_9GLOM</name>
<comment type="subcellular location">
    <subcellularLocation>
        <location evidence="1">Membrane</location>
    </subcellularLocation>
    <subcellularLocation>
        <location evidence="5">Mitochondrion inner membrane</location>
        <topology evidence="5">Multi-pass membrane protein</topology>
    </subcellularLocation>
</comment>
<evidence type="ECO:0000313" key="7">
    <source>
        <dbReference type="Proteomes" id="UP000789759"/>
    </source>
</evidence>
<feature type="transmembrane region" description="Helical" evidence="5">
    <location>
        <begin position="67"/>
        <end position="86"/>
    </location>
</feature>
<gene>
    <name evidence="6" type="ORF">CPELLU_LOCUS2900</name>
</gene>
<comment type="caution">
    <text evidence="6">The sequence shown here is derived from an EMBL/GenBank/DDBJ whole genome shotgun (WGS) entry which is preliminary data.</text>
</comment>
<evidence type="ECO:0000256" key="4">
    <source>
        <dbReference type="ARBA" id="ARBA00023136"/>
    </source>
</evidence>
<sequence>MFLRNGKTINHFTPINFTGGQFRFGSIISHQLFSQLAKRNYTTNALIKVSNINANKYSKSNSNTKQFAHKIFLALFPIAGLCLGTWQIQRLRWKVGLIEEYEERLSKPQMILPKRIKLEVLNDYFYRRVKTSGKFLHDQEMLLGPRTLDNKHGYFVITPLERENGTTVLVRRGWISKDKVDSSTRKDNQFEGIVNIEGILKKSEKKNWFTPKNNPNRNEWLWIDVETMAERTGAQPVLVEQSLEGSPYLINKMIDDGIPVGKIPNVDLRNTHLQYAITWYSLSVATSIMLYTLVRKPPAGHFKRKIMQG</sequence>
<organism evidence="6 7">
    <name type="scientific">Cetraspora pellucida</name>
    <dbReference type="NCBI Taxonomy" id="1433469"/>
    <lineage>
        <taxon>Eukaryota</taxon>
        <taxon>Fungi</taxon>
        <taxon>Fungi incertae sedis</taxon>
        <taxon>Mucoromycota</taxon>
        <taxon>Glomeromycotina</taxon>
        <taxon>Glomeromycetes</taxon>
        <taxon>Diversisporales</taxon>
        <taxon>Gigasporaceae</taxon>
        <taxon>Cetraspora</taxon>
    </lineage>
</organism>
<dbReference type="InterPro" id="IPR045214">
    <property type="entry name" value="Surf1/Surf4"/>
</dbReference>
<dbReference type="AlphaFoldDB" id="A0A9N9F583"/>
<dbReference type="Proteomes" id="UP000789759">
    <property type="component" value="Unassembled WGS sequence"/>
</dbReference>
<comment type="similarity">
    <text evidence="5">Belongs to the SURF1 family.</text>
</comment>
<reference evidence="6" key="1">
    <citation type="submission" date="2021-06" db="EMBL/GenBank/DDBJ databases">
        <authorList>
            <person name="Kallberg Y."/>
            <person name="Tangrot J."/>
            <person name="Rosling A."/>
        </authorList>
    </citation>
    <scope>NUCLEOTIDE SEQUENCE</scope>
    <source>
        <strain evidence="6">FL966</strain>
    </source>
</reference>
<dbReference type="PANTHER" id="PTHR23427">
    <property type="entry name" value="SURFEIT LOCUS PROTEIN"/>
    <property type="match status" value="1"/>
</dbReference>
<protein>
    <recommendedName>
        <fullName evidence="5">SURF1-like protein</fullName>
    </recommendedName>
</protein>
<dbReference type="Pfam" id="PF02104">
    <property type="entry name" value="SURF1"/>
    <property type="match status" value="1"/>
</dbReference>
<keyword evidence="3 5" id="KW-1133">Transmembrane helix</keyword>
<keyword evidence="4 5" id="KW-0472">Membrane</keyword>